<dbReference type="InterPro" id="IPR050327">
    <property type="entry name" value="Proton-linked_MCT"/>
</dbReference>
<comment type="caution">
    <text evidence="6">The sequence shown here is derived from an EMBL/GenBank/DDBJ whole genome shotgun (WGS) entry which is preliminary data.</text>
</comment>
<dbReference type="SUPFAM" id="SSF103473">
    <property type="entry name" value="MFS general substrate transporter"/>
    <property type="match status" value="1"/>
</dbReference>
<dbReference type="InterPro" id="IPR036259">
    <property type="entry name" value="MFS_trans_sf"/>
</dbReference>
<evidence type="ECO:0000256" key="1">
    <source>
        <dbReference type="ARBA" id="ARBA00004141"/>
    </source>
</evidence>
<evidence type="ECO:0000256" key="3">
    <source>
        <dbReference type="SAM" id="MobiDB-lite"/>
    </source>
</evidence>
<accession>A0A9P6Z1D7</accession>
<feature type="transmembrane region" description="Helical" evidence="4">
    <location>
        <begin position="61"/>
        <end position="81"/>
    </location>
</feature>
<dbReference type="PROSITE" id="PS50850">
    <property type="entry name" value="MFS"/>
    <property type="match status" value="1"/>
</dbReference>
<dbReference type="AlphaFoldDB" id="A0A9P6Z1D7"/>
<comment type="similarity">
    <text evidence="2">Belongs to the major facilitator superfamily. Monocarboxylate porter (TC 2.A.1.13) family.</text>
</comment>
<dbReference type="Gene3D" id="1.20.1250.20">
    <property type="entry name" value="MFS general substrate transporter like domains"/>
    <property type="match status" value="2"/>
</dbReference>
<keyword evidence="4" id="KW-0812">Transmembrane</keyword>
<keyword evidence="7" id="KW-1185">Reference proteome</keyword>
<feature type="transmembrane region" description="Helical" evidence="4">
    <location>
        <begin position="37"/>
        <end position="55"/>
    </location>
</feature>
<dbReference type="InterPro" id="IPR020846">
    <property type="entry name" value="MFS_dom"/>
</dbReference>
<gene>
    <name evidence="6" type="ORF">G6F50_007013</name>
</gene>
<proteinExistence type="inferred from homology"/>
<sequence>MDSARSKRDDPNDSVNGEKEGLESFDMETVKEEEKDIYPWLVVLSTFLILTVGLATGQSCFAQTIYNILINVLSPLSQLILSTLGSRNTLLVSVVISSLGLLLASFSTEVWHLYLTHGVVYGTGVSIMFYIALSIVPQYFSKHRGIALGLTFSGISIGGLVFPFVMDPLNSRFGANWCYRIMSLICLVIGLLACCLLGIKKDTKSKHAIKVPPLKETFDFSVAKDWRYLLWCITDILLEAGYNTPAYFLPSYATHLGLSSYQGALILSVGSGLNAIGRALSGLLADYIGHVNVVILYCTLSGLSCLLLWTFATNFETLLAFSIIYGFFGGAFITLTPAILMLVTGYEKFETGISVFLVITVISMLGPNLAGTIESSVKGLGPFESYKYFTGICYLVGVVLLVVFRFSLKKRLFIII</sequence>
<feature type="transmembrane region" description="Helical" evidence="4">
    <location>
        <begin position="293"/>
        <end position="312"/>
    </location>
</feature>
<evidence type="ECO:0000313" key="6">
    <source>
        <dbReference type="EMBL" id="KAG1568739.1"/>
    </source>
</evidence>
<organism evidence="6 7">
    <name type="scientific">Rhizopus delemar</name>
    <dbReference type="NCBI Taxonomy" id="936053"/>
    <lineage>
        <taxon>Eukaryota</taxon>
        <taxon>Fungi</taxon>
        <taxon>Fungi incertae sedis</taxon>
        <taxon>Mucoromycota</taxon>
        <taxon>Mucoromycotina</taxon>
        <taxon>Mucoromycetes</taxon>
        <taxon>Mucorales</taxon>
        <taxon>Mucorineae</taxon>
        <taxon>Rhizopodaceae</taxon>
        <taxon>Rhizopus</taxon>
    </lineage>
</organism>
<comment type="subcellular location">
    <subcellularLocation>
        <location evidence="1">Membrane</location>
        <topology evidence="1">Multi-pass membrane protein</topology>
    </subcellularLocation>
</comment>
<dbReference type="PANTHER" id="PTHR11360">
    <property type="entry name" value="MONOCARBOXYLATE TRANSPORTER"/>
    <property type="match status" value="1"/>
</dbReference>
<feature type="domain" description="Major facilitator superfamily (MFS) profile" evidence="5">
    <location>
        <begin position="1"/>
        <end position="409"/>
    </location>
</feature>
<dbReference type="PANTHER" id="PTHR11360:SF284">
    <property type="entry name" value="EG:103B4.3 PROTEIN-RELATED"/>
    <property type="match status" value="1"/>
</dbReference>
<dbReference type="GO" id="GO:0016020">
    <property type="term" value="C:membrane"/>
    <property type="evidence" value="ECO:0007669"/>
    <property type="project" value="UniProtKB-SubCell"/>
</dbReference>
<evidence type="ECO:0000313" key="7">
    <source>
        <dbReference type="Proteomes" id="UP000740926"/>
    </source>
</evidence>
<feature type="transmembrane region" description="Helical" evidence="4">
    <location>
        <begin position="113"/>
        <end position="133"/>
    </location>
</feature>
<dbReference type="InterPro" id="IPR011701">
    <property type="entry name" value="MFS"/>
</dbReference>
<dbReference type="Proteomes" id="UP000740926">
    <property type="component" value="Unassembled WGS sequence"/>
</dbReference>
<name>A0A9P6Z1D7_9FUNG</name>
<keyword evidence="4" id="KW-0472">Membrane</keyword>
<evidence type="ECO:0000256" key="4">
    <source>
        <dbReference type="SAM" id="Phobius"/>
    </source>
</evidence>
<feature type="transmembrane region" description="Helical" evidence="4">
    <location>
        <begin position="318"/>
        <end position="343"/>
    </location>
</feature>
<dbReference type="GO" id="GO:0022857">
    <property type="term" value="F:transmembrane transporter activity"/>
    <property type="evidence" value="ECO:0007669"/>
    <property type="project" value="InterPro"/>
</dbReference>
<feature type="transmembrane region" description="Helical" evidence="4">
    <location>
        <begin position="145"/>
        <end position="165"/>
    </location>
</feature>
<feature type="region of interest" description="Disordered" evidence="3">
    <location>
        <begin position="1"/>
        <end position="25"/>
    </location>
</feature>
<feature type="transmembrane region" description="Helical" evidence="4">
    <location>
        <begin position="88"/>
        <end position="107"/>
    </location>
</feature>
<evidence type="ECO:0000259" key="5">
    <source>
        <dbReference type="PROSITE" id="PS50850"/>
    </source>
</evidence>
<feature type="transmembrane region" description="Helical" evidence="4">
    <location>
        <begin position="355"/>
        <end position="373"/>
    </location>
</feature>
<feature type="transmembrane region" description="Helical" evidence="4">
    <location>
        <begin position="385"/>
        <end position="408"/>
    </location>
</feature>
<dbReference type="Pfam" id="PF07690">
    <property type="entry name" value="MFS_1"/>
    <property type="match status" value="1"/>
</dbReference>
<dbReference type="EMBL" id="JAANIU010001074">
    <property type="protein sequence ID" value="KAG1568739.1"/>
    <property type="molecule type" value="Genomic_DNA"/>
</dbReference>
<reference evidence="6 7" key="1">
    <citation type="journal article" date="2020" name="Microb. Genom.">
        <title>Genetic diversity of clinical and environmental Mucorales isolates obtained from an investigation of mucormycosis cases among solid organ transplant recipients.</title>
        <authorList>
            <person name="Nguyen M.H."/>
            <person name="Kaul D."/>
            <person name="Muto C."/>
            <person name="Cheng S.J."/>
            <person name="Richter R.A."/>
            <person name="Bruno V.M."/>
            <person name="Liu G."/>
            <person name="Beyhan S."/>
            <person name="Sundermann A.J."/>
            <person name="Mounaud S."/>
            <person name="Pasculle A.W."/>
            <person name="Nierman W.C."/>
            <person name="Driscoll E."/>
            <person name="Cumbie R."/>
            <person name="Clancy C.J."/>
            <person name="Dupont C.L."/>
        </authorList>
    </citation>
    <scope>NUCLEOTIDE SEQUENCE [LARGE SCALE GENOMIC DNA]</scope>
    <source>
        <strain evidence="6 7">GL24</strain>
    </source>
</reference>
<feature type="transmembrane region" description="Helical" evidence="4">
    <location>
        <begin position="177"/>
        <end position="199"/>
    </location>
</feature>
<evidence type="ECO:0000256" key="2">
    <source>
        <dbReference type="ARBA" id="ARBA00006727"/>
    </source>
</evidence>
<keyword evidence="4" id="KW-1133">Transmembrane helix</keyword>
<protein>
    <recommendedName>
        <fullName evidence="5">Major facilitator superfamily (MFS) profile domain-containing protein</fullName>
    </recommendedName>
</protein>